<dbReference type="Proteomes" id="UP001152795">
    <property type="component" value="Unassembled WGS sequence"/>
</dbReference>
<dbReference type="GO" id="GO:0004617">
    <property type="term" value="F:phosphoglycerate dehydrogenase activity"/>
    <property type="evidence" value="ECO:0007669"/>
    <property type="project" value="TreeGrafter"/>
</dbReference>
<keyword evidence="3" id="KW-0560">Oxidoreductase</keyword>
<dbReference type="OrthoDB" id="1621027at2759"/>
<dbReference type="FunFam" id="3.40.50.720:FF:000616">
    <property type="entry name" value="D-3-phosphoglycerate dehydrogenase 2 chloroplastic"/>
    <property type="match status" value="1"/>
</dbReference>
<dbReference type="AlphaFoldDB" id="A0A6S7HYT5"/>
<dbReference type="Pfam" id="PF19304">
    <property type="entry name" value="PGDH_inter"/>
    <property type="match status" value="1"/>
</dbReference>
<evidence type="ECO:0000256" key="1">
    <source>
        <dbReference type="ARBA" id="ARBA00021582"/>
    </source>
</evidence>
<dbReference type="SUPFAM" id="SSF51735">
    <property type="entry name" value="NAD(P)-binding Rossmann-fold domains"/>
    <property type="match status" value="1"/>
</dbReference>
<dbReference type="GO" id="GO:0008652">
    <property type="term" value="P:amino acid biosynthetic process"/>
    <property type="evidence" value="ECO:0007669"/>
    <property type="project" value="UniProtKB-KW"/>
</dbReference>
<dbReference type="InterPro" id="IPR029753">
    <property type="entry name" value="D-isomer_DH_CS"/>
</dbReference>
<keyword evidence="5" id="KW-1185">Reference proteome</keyword>
<accession>A0A6S7HYT5</accession>
<evidence type="ECO:0000313" key="5">
    <source>
        <dbReference type="Proteomes" id="UP001152795"/>
    </source>
</evidence>
<dbReference type="InterPro" id="IPR036291">
    <property type="entry name" value="NAD(P)-bd_dom_sf"/>
</dbReference>
<gene>
    <name evidence="4" type="ORF">PACLA_8A086387</name>
</gene>
<evidence type="ECO:0000256" key="2">
    <source>
        <dbReference type="ARBA" id="ARBA00022605"/>
    </source>
</evidence>
<dbReference type="InterPro" id="IPR045626">
    <property type="entry name" value="PGDH_ASB_dom"/>
</dbReference>
<reference evidence="4" key="1">
    <citation type="submission" date="2020-04" db="EMBL/GenBank/DDBJ databases">
        <authorList>
            <person name="Alioto T."/>
            <person name="Alioto T."/>
            <person name="Gomez Garrido J."/>
        </authorList>
    </citation>
    <scope>NUCLEOTIDE SEQUENCE</scope>
    <source>
        <strain evidence="4">A484AB</strain>
    </source>
</reference>
<dbReference type="Gene3D" id="3.40.50.720">
    <property type="entry name" value="NAD(P)-binding Rossmann-like Domain"/>
    <property type="match status" value="2"/>
</dbReference>
<dbReference type="GO" id="GO:0051287">
    <property type="term" value="F:NAD binding"/>
    <property type="evidence" value="ECO:0007669"/>
    <property type="project" value="InterPro"/>
</dbReference>
<sequence length="351" mass="38067">MAAEFNVEWMELEKLWPLVDYVTVHTPLIPQTKGLLNDKTFAMCKRGVRVINCARGGIIDEECLLTALESGQCAGAGLDVFVNEPPTGISEKVVQHPNVVSCPHLGASTVEAQKRVAKEIAEQILSVTKGESLFGAINAASLQGALKPETGPWLNLGTALAKVALVLHEKKIQKAVITTYGATLEKAASYIVPSVLMGLIPGITQTSNTLNLINGEYFAKEIGLQVEKQHVDKPANCQCNAAVSLKVEYSDESNITLTGTIFGSNTPALLQVGDCLFSSPVSLVDKLHFFPISTSPSQMLRNIFEKLHAVKVMDMHSAWNGERGITVLKIDGDVNDLTNVFERNQMSMVFF</sequence>
<comment type="caution">
    <text evidence="4">The sequence shown here is derived from an EMBL/GenBank/DDBJ whole genome shotgun (WGS) entry which is preliminary data.</text>
</comment>
<dbReference type="PANTHER" id="PTHR42938:SF22">
    <property type="entry name" value="D-3-PHOSPHOGLYCERATE DEHYDROGENASE"/>
    <property type="match status" value="1"/>
</dbReference>
<dbReference type="InterPro" id="IPR029009">
    <property type="entry name" value="ASB_dom_sf"/>
</dbReference>
<dbReference type="InterPro" id="IPR006140">
    <property type="entry name" value="D-isomer_DH_NAD-bd"/>
</dbReference>
<evidence type="ECO:0000256" key="3">
    <source>
        <dbReference type="ARBA" id="ARBA00023002"/>
    </source>
</evidence>
<keyword evidence="2" id="KW-0028">Amino-acid biosynthesis</keyword>
<name>A0A6S7HYT5_PARCT</name>
<dbReference type="SUPFAM" id="SSF143548">
    <property type="entry name" value="Serine metabolism enzymes domain"/>
    <property type="match status" value="1"/>
</dbReference>
<dbReference type="PROSITE" id="PS00671">
    <property type="entry name" value="D_2_HYDROXYACID_DH_3"/>
    <property type="match status" value="1"/>
</dbReference>
<dbReference type="Gene3D" id="3.30.1330.90">
    <property type="entry name" value="D-3-phosphoglycerate dehydrogenase, domain 3"/>
    <property type="match status" value="1"/>
</dbReference>
<dbReference type="EMBL" id="CACRXK020006852">
    <property type="protein sequence ID" value="CAB4010626.1"/>
    <property type="molecule type" value="Genomic_DNA"/>
</dbReference>
<organism evidence="4 5">
    <name type="scientific">Paramuricea clavata</name>
    <name type="common">Red gorgonian</name>
    <name type="synonym">Violescent sea-whip</name>
    <dbReference type="NCBI Taxonomy" id="317549"/>
    <lineage>
        <taxon>Eukaryota</taxon>
        <taxon>Metazoa</taxon>
        <taxon>Cnidaria</taxon>
        <taxon>Anthozoa</taxon>
        <taxon>Octocorallia</taxon>
        <taxon>Malacalcyonacea</taxon>
        <taxon>Plexauridae</taxon>
        <taxon>Paramuricea</taxon>
    </lineage>
</organism>
<proteinExistence type="predicted"/>
<evidence type="ECO:0000313" key="4">
    <source>
        <dbReference type="EMBL" id="CAB4010626.1"/>
    </source>
</evidence>
<dbReference type="PANTHER" id="PTHR42938">
    <property type="entry name" value="FORMATE DEHYDROGENASE 1"/>
    <property type="match status" value="1"/>
</dbReference>
<dbReference type="Pfam" id="PF02826">
    <property type="entry name" value="2-Hacid_dh_C"/>
    <property type="match status" value="1"/>
</dbReference>
<protein>
    <recommendedName>
        <fullName evidence="1">D-3-phosphoglycerate dehydrogenase</fullName>
    </recommendedName>
</protein>